<organism evidence="3 4">
    <name type="scientific">Apostasia shenzhenica</name>
    <dbReference type="NCBI Taxonomy" id="1088818"/>
    <lineage>
        <taxon>Eukaryota</taxon>
        <taxon>Viridiplantae</taxon>
        <taxon>Streptophyta</taxon>
        <taxon>Embryophyta</taxon>
        <taxon>Tracheophyta</taxon>
        <taxon>Spermatophyta</taxon>
        <taxon>Magnoliopsida</taxon>
        <taxon>Liliopsida</taxon>
        <taxon>Asparagales</taxon>
        <taxon>Orchidaceae</taxon>
        <taxon>Apostasioideae</taxon>
        <taxon>Apostasia</taxon>
    </lineage>
</organism>
<reference evidence="3 4" key="1">
    <citation type="journal article" date="2017" name="Nature">
        <title>The Apostasia genome and the evolution of orchids.</title>
        <authorList>
            <person name="Zhang G.Q."/>
            <person name="Liu K.W."/>
            <person name="Li Z."/>
            <person name="Lohaus R."/>
            <person name="Hsiao Y.Y."/>
            <person name="Niu S.C."/>
            <person name="Wang J.Y."/>
            <person name="Lin Y.C."/>
            <person name="Xu Q."/>
            <person name="Chen L.J."/>
            <person name="Yoshida K."/>
            <person name="Fujiwara S."/>
            <person name="Wang Z.W."/>
            <person name="Zhang Y.Q."/>
            <person name="Mitsuda N."/>
            <person name="Wang M."/>
            <person name="Liu G.H."/>
            <person name="Pecoraro L."/>
            <person name="Huang H.X."/>
            <person name="Xiao X.J."/>
            <person name="Lin M."/>
            <person name="Wu X.Y."/>
            <person name="Wu W.L."/>
            <person name="Chen Y.Y."/>
            <person name="Chang S.B."/>
            <person name="Sakamoto S."/>
            <person name="Ohme-Takagi M."/>
            <person name="Yagi M."/>
            <person name="Zeng S.J."/>
            <person name="Shen C.Y."/>
            <person name="Yeh C.M."/>
            <person name="Luo Y.B."/>
            <person name="Tsai W.C."/>
            <person name="Van de Peer Y."/>
            <person name="Liu Z.J."/>
        </authorList>
    </citation>
    <scope>NUCLEOTIDE SEQUENCE [LARGE SCALE GENOMIC DNA]</scope>
    <source>
        <strain evidence="4">cv. Shenzhen</strain>
        <tissue evidence="3">Stem</tissue>
    </source>
</reference>
<dbReference type="Proteomes" id="UP000236161">
    <property type="component" value="Unassembled WGS sequence"/>
</dbReference>
<dbReference type="GO" id="GO:0003678">
    <property type="term" value="F:DNA helicase activity"/>
    <property type="evidence" value="ECO:0007669"/>
    <property type="project" value="UniProtKB-EC"/>
</dbReference>
<dbReference type="PANTHER" id="PTHR47926:SF487">
    <property type="entry name" value="REPEAT (TPR)-LIKE SUPERFAMILY PROTEIN, PUTATIVE-RELATED"/>
    <property type="match status" value="1"/>
</dbReference>
<dbReference type="InterPro" id="IPR046848">
    <property type="entry name" value="E_motif"/>
</dbReference>
<feature type="repeat" description="PPR" evidence="2">
    <location>
        <begin position="209"/>
        <end position="243"/>
    </location>
</feature>
<dbReference type="STRING" id="1088818.A0A2I0B4C6"/>
<name>A0A2I0B4C6_9ASPA</name>
<dbReference type="GO" id="GO:0009451">
    <property type="term" value="P:RNA modification"/>
    <property type="evidence" value="ECO:0007669"/>
    <property type="project" value="InterPro"/>
</dbReference>
<proteinExistence type="predicted"/>
<dbReference type="OrthoDB" id="185373at2759"/>
<dbReference type="GO" id="GO:0003723">
    <property type="term" value="F:RNA binding"/>
    <property type="evidence" value="ECO:0007669"/>
    <property type="project" value="InterPro"/>
</dbReference>
<dbReference type="NCBIfam" id="TIGR00756">
    <property type="entry name" value="PPR"/>
    <property type="match status" value="5"/>
</dbReference>
<keyword evidence="1" id="KW-0677">Repeat</keyword>
<sequence>MQSDGRRPDRFVFPVLLRSAAHLPDSRNGIALHSFAIRFCLSGDAFIGSALIDFYAKRGRIEDARQVFDETIERDLVVWNSMMSGYVHRGLMEEGAALLEKMQCCGPNPDLTSLISGSVRNFDYEKAFATFRQMVAISGVRPSSATISSLLPASANVMDLRGGREIHGYAVVIGVEQDLFVSSSLVDMYGKCGVISDAEKVFDEMPLRNIVSWNSMIFAYANHGHCEKAIQLFRQMEISDVNPDHLTFTAVLTACSHGGMVEFGKDLFRLMQEDHNFKPRLEHYACMVDLLGRTGNLSIAHDMIKGMPMEPDSFVWGALLGACRNHCNVELAEIAAERLRELEPRSAGSCSLLSYVMSNAGRWGDAANIKKMVKKRKMSRYLGCSWIQAG</sequence>
<dbReference type="InterPro" id="IPR011990">
    <property type="entry name" value="TPR-like_helical_dom_sf"/>
</dbReference>
<evidence type="ECO:0000256" key="1">
    <source>
        <dbReference type="ARBA" id="ARBA00022737"/>
    </source>
</evidence>
<dbReference type="InterPro" id="IPR002885">
    <property type="entry name" value="PPR_rpt"/>
</dbReference>
<dbReference type="EC" id="3.6.4.12" evidence="3"/>
<keyword evidence="4" id="KW-1185">Reference proteome</keyword>
<gene>
    <name evidence="3" type="primary">PCMP-E1</name>
    <name evidence="3" type="ORF">AXF42_Ash012243</name>
</gene>
<dbReference type="PANTHER" id="PTHR47926">
    <property type="entry name" value="PENTATRICOPEPTIDE REPEAT-CONTAINING PROTEIN"/>
    <property type="match status" value="1"/>
</dbReference>
<dbReference type="Pfam" id="PF13041">
    <property type="entry name" value="PPR_2"/>
    <property type="match status" value="1"/>
</dbReference>
<dbReference type="PROSITE" id="PS51375">
    <property type="entry name" value="PPR"/>
    <property type="match status" value="2"/>
</dbReference>
<evidence type="ECO:0000313" key="3">
    <source>
        <dbReference type="EMBL" id="PKA62656.1"/>
    </source>
</evidence>
<dbReference type="Gene3D" id="1.25.40.10">
    <property type="entry name" value="Tetratricopeptide repeat domain"/>
    <property type="match status" value="3"/>
</dbReference>
<keyword evidence="3" id="KW-0378">Hydrolase</keyword>
<feature type="repeat" description="PPR" evidence="2">
    <location>
        <begin position="75"/>
        <end position="109"/>
    </location>
</feature>
<protein>
    <submittedName>
        <fullName evidence="3">Pentatricopeptide repeat-containing protein</fullName>
        <ecNumber evidence="3">3.6.4.12</ecNumber>
    </submittedName>
</protein>
<dbReference type="InterPro" id="IPR046960">
    <property type="entry name" value="PPR_At4g14850-like_plant"/>
</dbReference>
<dbReference type="FunFam" id="1.25.40.10:FF:001093">
    <property type="entry name" value="Pentatricopeptide repeat-containing protein At2g34400"/>
    <property type="match status" value="1"/>
</dbReference>
<dbReference type="Pfam" id="PF01535">
    <property type="entry name" value="PPR"/>
    <property type="match status" value="3"/>
</dbReference>
<dbReference type="EMBL" id="KZ451916">
    <property type="protein sequence ID" value="PKA62656.1"/>
    <property type="molecule type" value="Genomic_DNA"/>
</dbReference>
<evidence type="ECO:0000256" key="2">
    <source>
        <dbReference type="PROSITE-ProRule" id="PRU00708"/>
    </source>
</evidence>
<evidence type="ECO:0000313" key="4">
    <source>
        <dbReference type="Proteomes" id="UP000236161"/>
    </source>
</evidence>
<dbReference type="GO" id="GO:0016787">
    <property type="term" value="F:hydrolase activity"/>
    <property type="evidence" value="ECO:0007669"/>
    <property type="project" value="UniProtKB-KW"/>
</dbReference>
<accession>A0A2I0B4C6</accession>
<dbReference type="AlphaFoldDB" id="A0A2I0B4C6"/>
<dbReference type="Pfam" id="PF20431">
    <property type="entry name" value="E_motif"/>
    <property type="match status" value="1"/>
</dbReference>